<keyword evidence="5" id="KW-1185">Reference proteome</keyword>
<dbReference type="Proteomes" id="UP000238296">
    <property type="component" value="Unassembled WGS sequence"/>
</dbReference>
<dbReference type="AlphaFoldDB" id="A0A1S1N2P3"/>
<name>A0A1S1N2P3_9MYCO</name>
<evidence type="ECO:0000313" key="4">
    <source>
        <dbReference type="EMBL" id="PQM48894.1"/>
    </source>
</evidence>
<dbReference type="Proteomes" id="UP000179734">
    <property type="component" value="Unassembled WGS sequence"/>
</dbReference>
<keyword evidence="2" id="KW-0472">Membrane</keyword>
<dbReference type="EMBL" id="MLQM01000188">
    <property type="protein sequence ID" value="OHU95457.1"/>
    <property type="molecule type" value="Genomic_DNA"/>
</dbReference>
<dbReference type="EMBL" id="PPEA01000127">
    <property type="protein sequence ID" value="PQM48894.1"/>
    <property type="molecule type" value="Genomic_DNA"/>
</dbReference>
<feature type="region of interest" description="Disordered" evidence="1">
    <location>
        <begin position="34"/>
        <end position="65"/>
    </location>
</feature>
<evidence type="ECO:0000256" key="2">
    <source>
        <dbReference type="SAM" id="Phobius"/>
    </source>
</evidence>
<evidence type="ECO:0000313" key="3">
    <source>
        <dbReference type="EMBL" id="OHU95457.1"/>
    </source>
</evidence>
<feature type="compositionally biased region" description="Basic and acidic residues" evidence="1">
    <location>
        <begin position="36"/>
        <end position="45"/>
    </location>
</feature>
<keyword evidence="2" id="KW-1133">Transmembrane helix</keyword>
<reference evidence="4" key="3">
    <citation type="submission" date="2018-01" db="EMBL/GenBank/DDBJ databases">
        <authorList>
            <person name="Gaut B.S."/>
            <person name="Morton B.R."/>
            <person name="Clegg M.T."/>
            <person name="Duvall M.R."/>
        </authorList>
    </citation>
    <scope>NUCLEOTIDE SEQUENCE</scope>
    <source>
        <strain evidence="4">ATCC BAA-2683</strain>
    </source>
</reference>
<evidence type="ECO:0000313" key="5">
    <source>
        <dbReference type="Proteomes" id="UP000179734"/>
    </source>
</evidence>
<feature type="transmembrane region" description="Helical" evidence="2">
    <location>
        <begin position="6"/>
        <end position="25"/>
    </location>
</feature>
<gene>
    <name evidence="3" type="ORF">BKN37_23155</name>
    <name evidence="4" type="ORF">C1Y40_00893</name>
</gene>
<accession>A0A1S1N2P3</accession>
<reference evidence="4 6" key="2">
    <citation type="journal article" date="2017" name="Int. J. Syst. Evol. Microbiol.">
        <title>Mycobacterium talmoniae sp. nov., a slowly growing mycobacterium isolated from human respiratory samples.</title>
        <authorList>
            <person name="Davidson R.M."/>
            <person name="DeGroote M.A."/>
            <person name="Marola J.L."/>
            <person name="Buss S."/>
            <person name="Jones V."/>
            <person name="McNeil M.R."/>
            <person name="Freifeld A.G."/>
            <person name="Elaine Epperson L."/>
            <person name="Hasan N.A."/>
            <person name="Jackson M."/>
            <person name="Iwen P.C."/>
            <person name="Salfinger M."/>
            <person name="Strong M."/>
        </authorList>
    </citation>
    <scope>NUCLEOTIDE SEQUENCE [LARGE SCALE GENOMIC DNA]</scope>
    <source>
        <strain evidence="4 6">ATCC BAA-2683</strain>
    </source>
</reference>
<protein>
    <submittedName>
        <fullName evidence="3">Uncharacterized protein</fullName>
    </submittedName>
</protein>
<organism evidence="3 5">
    <name type="scientific">Mycobacterium talmoniae</name>
    <dbReference type="NCBI Taxonomy" id="1858794"/>
    <lineage>
        <taxon>Bacteria</taxon>
        <taxon>Bacillati</taxon>
        <taxon>Actinomycetota</taxon>
        <taxon>Actinomycetes</taxon>
        <taxon>Mycobacteriales</taxon>
        <taxon>Mycobacteriaceae</taxon>
        <taxon>Mycobacterium</taxon>
    </lineage>
</organism>
<dbReference type="RefSeq" id="WP_071029284.1">
    <property type="nucleotide sequence ID" value="NZ_MLQM01000188.1"/>
</dbReference>
<sequence>MATVGEIALISFLVIAVGVIGVAFIRGVRANGFPDRPADGTEAYREALGGPRWRLSPPDQDDEQT</sequence>
<comment type="caution">
    <text evidence="3">The sequence shown here is derived from an EMBL/GenBank/DDBJ whole genome shotgun (WGS) entry which is preliminary data.</text>
</comment>
<reference evidence="3 5" key="1">
    <citation type="submission" date="2016-10" db="EMBL/GenBank/DDBJ databases">
        <title>Genome sequence of Mycobacterium talmonii.</title>
        <authorList>
            <person name="Greninger A.L."/>
            <person name="Elliott B."/>
            <person name="Vasireddy S."/>
            <person name="Vasireddy R."/>
        </authorList>
    </citation>
    <scope>NUCLEOTIDE SEQUENCE [LARGE SCALE GENOMIC DNA]</scope>
    <source>
        <strain evidence="3">MO-5499</strain>
        <strain evidence="5">NE-TNMC-100812</strain>
    </source>
</reference>
<evidence type="ECO:0000313" key="6">
    <source>
        <dbReference type="Proteomes" id="UP000238296"/>
    </source>
</evidence>
<proteinExistence type="predicted"/>
<keyword evidence="2" id="KW-0812">Transmembrane</keyword>
<evidence type="ECO:0000256" key="1">
    <source>
        <dbReference type="SAM" id="MobiDB-lite"/>
    </source>
</evidence>